<evidence type="ECO:0000313" key="1">
    <source>
        <dbReference type="EMBL" id="TYZ25122.1"/>
    </source>
</evidence>
<name>A0A5D6WCB4_9FIRM</name>
<organism evidence="1 2">
    <name type="scientific">Selenomonas ruminis</name>
    <dbReference type="NCBI Taxonomy" id="2593411"/>
    <lineage>
        <taxon>Bacteria</taxon>
        <taxon>Bacillati</taxon>
        <taxon>Bacillota</taxon>
        <taxon>Negativicutes</taxon>
        <taxon>Selenomonadales</taxon>
        <taxon>Selenomonadaceae</taxon>
        <taxon>Selenomonas</taxon>
    </lineage>
</organism>
<reference evidence="1 2" key="1">
    <citation type="submission" date="2019-08" db="EMBL/GenBank/DDBJ databases">
        <title>Selenomonas sp. mPRGC5 and Selenomonas sp. mPRGC8 isolated from ruminal fluid of dairy goat (Capra hircus).</title>
        <authorList>
            <person name="Poothong S."/>
            <person name="Nuengjamnong C."/>
            <person name="Tanasupawat S."/>
        </authorList>
    </citation>
    <scope>NUCLEOTIDE SEQUENCE [LARGE SCALE GENOMIC DNA]</scope>
    <source>
        <strain evidence="2">mPRGC5</strain>
    </source>
</reference>
<dbReference type="NCBIfam" id="TIGR01409">
    <property type="entry name" value="TAT_signal_seq"/>
    <property type="match status" value="1"/>
</dbReference>
<gene>
    <name evidence="1" type="ORF">FZ040_03645</name>
</gene>
<dbReference type="InterPro" id="IPR019546">
    <property type="entry name" value="TAT_signal_bac_arc"/>
</dbReference>
<dbReference type="InterPro" id="IPR006311">
    <property type="entry name" value="TAT_signal"/>
</dbReference>
<accession>A0A5D6WCB4</accession>
<keyword evidence="2" id="KW-1185">Reference proteome</keyword>
<comment type="caution">
    <text evidence="1">The sequence shown here is derived from an EMBL/GenBank/DDBJ whole genome shotgun (WGS) entry which is preliminary data.</text>
</comment>
<sequence>MKNEPKNKNLLSRRRFLKGIAAGGCCWPAVLTLPRDLSTGRPSPAYGL</sequence>
<evidence type="ECO:0000313" key="2">
    <source>
        <dbReference type="Proteomes" id="UP000323646"/>
    </source>
</evidence>
<dbReference type="RefSeq" id="WP_149170726.1">
    <property type="nucleotide sequence ID" value="NZ_VTOY01000001.1"/>
</dbReference>
<dbReference type="Proteomes" id="UP000323646">
    <property type="component" value="Unassembled WGS sequence"/>
</dbReference>
<dbReference type="AlphaFoldDB" id="A0A5D6WCB4"/>
<dbReference type="EMBL" id="VTOY01000001">
    <property type="protein sequence ID" value="TYZ25122.1"/>
    <property type="molecule type" value="Genomic_DNA"/>
</dbReference>
<proteinExistence type="predicted"/>
<dbReference type="PROSITE" id="PS51318">
    <property type="entry name" value="TAT"/>
    <property type="match status" value="1"/>
</dbReference>
<protein>
    <submittedName>
        <fullName evidence="1">Twin-arginine translocation signal domain-containing protein</fullName>
    </submittedName>
</protein>